<feature type="binding site" evidence="8">
    <location>
        <position position="69"/>
    </location>
    <ligand>
        <name>substrate</name>
    </ligand>
</feature>
<gene>
    <name evidence="8 10" type="primary">dapF</name>
    <name evidence="10" type="ORF">VB738_04905</name>
</gene>
<comment type="subunit">
    <text evidence="8">Homodimer.</text>
</comment>
<evidence type="ECO:0000256" key="7">
    <source>
        <dbReference type="ARBA" id="ARBA00051712"/>
    </source>
</evidence>
<evidence type="ECO:0000313" key="11">
    <source>
        <dbReference type="Proteomes" id="UP001304461"/>
    </source>
</evidence>
<evidence type="ECO:0000256" key="6">
    <source>
        <dbReference type="ARBA" id="ARBA00023235"/>
    </source>
</evidence>
<evidence type="ECO:0000256" key="2">
    <source>
        <dbReference type="ARBA" id="ARBA00010219"/>
    </source>
</evidence>
<protein>
    <recommendedName>
        <fullName evidence="3 8">Diaminopimelate epimerase</fullName>
        <shortName evidence="8">DAP epimerase</shortName>
        <ecNumber evidence="3 8">5.1.1.7</ecNumber>
    </recommendedName>
    <alternativeName>
        <fullName evidence="8">PLP-independent amino acid racemase</fullName>
    </alternativeName>
</protein>
<comment type="catalytic activity">
    <reaction evidence="7 8">
        <text>(2S,6S)-2,6-diaminopimelate = meso-2,6-diaminopimelate</text>
        <dbReference type="Rhea" id="RHEA:15393"/>
        <dbReference type="ChEBI" id="CHEBI:57609"/>
        <dbReference type="ChEBI" id="CHEBI:57791"/>
        <dbReference type="EC" id="5.1.1.7"/>
    </reaction>
</comment>
<evidence type="ECO:0000256" key="1">
    <source>
        <dbReference type="ARBA" id="ARBA00005196"/>
    </source>
</evidence>
<dbReference type="SUPFAM" id="SSF54506">
    <property type="entry name" value="Diaminopimelate epimerase-like"/>
    <property type="match status" value="2"/>
</dbReference>
<dbReference type="PROSITE" id="PS01326">
    <property type="entry name" value="DAP_EPIMERASE"/>
    <property type="match status" value="1"/>
</dbReference>
<dbReference type="Proteomes" id="UP001304461">
    <property type="component" value="Unassembled WGS sequence"/>
</dbReference>
<keyword evidence="4 8" id="KW-0028">Amino-acid biosynthesis</keyword>
<feature type="binding site" evidence="8">
    <location>
        <position position="199"/>
    </location>
    <ligand>
        <name>substrate</name>
    </ligand>
</feature>
<feature type="binding site" evidence="8">
    <location>
        <begin position="79"/>
        <end position="80"/>
    </location>
    <ligand>
        <name>substrate</name>
    </ligand>
</feature>
<keyword evidence="5 8" id="KW-0457">Lysine biosynthesis</keyword>
<dbReference type="NCBIfam" id="TIGR00652">
    <property type="entry name" value="DapF"/>
    <property type="match status" value="1"/>
</dbReference>
<comment type="caution">
    <text evidence="10">The sequence shown here is derived from an EMBL/GenBank/DDBJ whole genome shotgun (WGS) entry which is preliminary data.</text>
</comment>
<feature type="active site" description="Proton donor" evidence="8">
    <location>
        <position position="78"/>
    </location>
</feature>
<evidence type="ECO:0000256" key="9">
    <source>
        <dbReference type="PROSITE-ProRule" id="PRU10125"/>
    </source>
</evidence>
<keyword evidence="8" id="KW-0963">Cytoplasm</keyword>
<keyword evidence="11" id="KW-1185">Reference proteome</keyword>
<feature type="active site" description="Proton acceptor" evidence="8">
    <location>
        <position position="226"/>
    </location>
</feature>
<reference evidence="10 11" key="1">
    <citation type="submission" date="2023-12" db="EMBL/GenBank/DDBJ databases">
        <title>Baltic Sea Cyanobacteria.</title>
        <authorList>
            <person name="Delbaje E."/>
            <person name="Fewer D.P."/>
            <person name="Shishido T.K."/>
        </authorList>
    </citation>
    <scope>NUCLEOTIDE SEQUENCE [LARGE SCALE GENOMIC DNA]</scope>
    <source>
        <strain evidence="10 11">UHCC 0139</strain>
    </source>
</reference>
<sequence length="378" mass="39448">MLQFSKYQGLGNDFLLLDGRSLEDPEGLLGLTPERVQRLCDRRFGVGGDGVILALPPREGGELRMRIFNADGTEPEMCGNGIRCLARFLADSDGDQAPRSWEIETLAGRIVPALAEDGRIRVDMGPPFLTPETVPTTMAVGEQGLPVGELEVLGQRLAVAAAGMGNPHAVVPVPDVAAIDLEGLGAALEVHGAFPARTNVHFVQVLAPDHLVMRVWERGAGPTLACGTGACATLVACHRLGLAARHARLDLPGGPLEIYWDETSGHVFMTGPAEAVFDGVVAPSLFDEDGSLPSATAVAAPPSAPVESGAAPLDGAIDCATACVHGCLRPEACPSAEARARVTALLEGRSLDDLVALAGESLESRTRGRLSRDAPSSL</sequence>
<dbReference type="GO" id="GO:0008837">
    <property type="term" value="F:diaminopimelate epimerase activity"/>
    <property type="evidence" value="ECO:0007669"/>
    <property type="project" value="UniProtKB-EC"/>
</dbReference>
<dbReference type="EC" id="5.1.1.7" evidence="3 8"/>
<dbReference type="Pfam" id="PF01678">
    <property type="entry name" value="DAP_epimerase"/>
    <property type="match status" value="2"/>
</dbReference>
<name>A0ABU5RS25_9CYAN</name>
<evidence type="ECO:0000256" key="4">
    <source>
        <dbReference type="ARBA" id="ARBA00022605"/>
    </source>
</evidence>
<dbReference type="HAMAP" id="MF_00197">
    <property type="entry name" value="DAP_epimerase"/>
    <property type="match status" value="1"/>
</dbReference>
<evidence type="ECO:0000256" key="3">
    <source>
        <dbReference type="ARBA" id="ARBA00013080"/>
    </source>
</evidence>
<feature type="binding site" evidence="8">
    <location>
        <position position="12"/>
    </location>
    <ligand>
        <name>substrate</name>
    </ligand>
</feature>
<comment type="caution">
    <text evidence="8">Lacks conserved residue(s) required for the propagation of feature annotation.</text>
</comment>
<evidence type="ECO:0000256" key="8">
    <source>
        <dbReference type="HAMAP-Rule" id="MF_00197"/>
    </source>
</evidence>
<dbReference type="PANTHER" id="PTHR31689:SF0">
    <property type="entry name" value="DIAMINOPIMELATE EPIMERASE"/>
    <property type="match status" value="1"/>
</dbReference>
<organism evidence="10 11">
    <name type="scientific">Cyanobium gracile UHCC 0139</name>
    <dbReference type="NCBI Taxonomy" id="3110308"/>
    <lineage>
        <taxon>Bacteria</taxon>
        <taxon>Bacillati</taxon>
        <taxon>Cyanobacteriota</taxon>
        <taxon>Cyanophyceae</taxon>
        <taxon>Synechococcales</taxon>
        <taxon>Prochlorococcaceae</taxon>
        <taxon>Cyanobium</taxon>
    </lineage>
</organism>
<accession>A0ABU5RS25</accession>
<dbReference type="EMBL" id="JAYGHX010000002">
    <property type="protein sequence ID" value="MEA5390599.1"/>
    <property type="molecule type" value="Genomic_DNA"/>
</dbReference>
<comment type="subcellular location">
    <subcellularLocation>
        <location evidence="8">Cytoplasm</location>
    </subcellularLocation>
</comment>
<feature type="site" description="Could be important to modulate the pK values of the two catalytic cysteine residues" evidence="8">
    <location>
        <position position="217"/>
    </location>
</feature>
<dbReference type="RefSeq" id="WP_323304906.1">
    <property type="nucleotide sequence ID" value="NZ_JAYGHX010000002.1"/>
</dbReference>
<comment type="pathway">
    <text evidence="1 8">Amino-acid biosynthesis; L-lysine biosynthesis via DAP pathway; DL-2,6-diaminopimelate from LL-2,6-diaminopimelate: step 1/1.</text>
</comment>
<keyword evidence="6 8" id="KW-0413">Isomerase</keyword>
<dbReference type="PANTHER" id="PTHR31689">
    <property type="entry name" value="DIAMINOPIMELATE EPIMERASE, CHLOROPLASTIC"/>
    <property type="match status" value="1"/>
</dbReference>
<dbReference type="Gene3D" id="3.10.310.10">
    <property type="entry name" value="Diaminopimelate Epimerase, Chain A, domain 1"/>
    <property type="match status" value="2"/>
</dbReference>
<evidence type="ECO:0000313" key="10">
    <source>
        <dbReference type="EMBL" id="MEA5390599.1"/>
    </source>
</evidence>
<comment type="similarity">
    <text evidence="2 8">Belongs to the diaminopimelate epimerase family.</text>
</comment>
<feature type="binding site" evidence="8">
    <location>
        <begin position="217"/>
        <end position="218"/>
    </location>
    <ligand>
        <name>substrate</name>
    </ligand>
</feature>
<feature type="site" description="Could be important to modulate the pK values of the two catalytic cysteine residues" evidence="8">
    <location>
        <position position="168"/>
    </location>
</feature>
<feature type="active site" evidence="9">
    <location>
        <position position="78"/>
    </location>
</feature>
<dbReference type="InterPro" id="IPR018510">
    <property type="entry name" value="DAP_epimerase_AS"/>
</dbReference>
<evidence type="ECO:0000256" key="5">
    <source>
        <dbReference type="ARBA" id="ARBA00023154"/>
    </source>
</evidence>
<dbReference type="InterPro" id="IPR001653">
    <property type="entry name" value="DAP_epimerase_DapF"/>
</dbReference>
<comment type="function">
    <text evidence="8">Catalyzes the stereoinversion of LL-2,6-diaminopimelate (L,L-DAP) to meso-diaminopimelate (meso-DAP), a precursor of L-lysine and an essential component of the bacterial peptidoglycan.</text>
</comment>
<proteinExistence type="inferred from homology"/>
<feature type="binding site" evidence="8">
    <location>
        <begin position="227"/>
        <end position="228"/>
    </location>
    <ligand>
        <name>substrate</name>
    </ligand>
</feature>
<feature type="binding site" evidence="8">
    <location>
        <position position="166"/>
    </location>
    <ligand>
        <name>substrate</name>
    </ligand>
</feature>